<dbReference type="Pfam" id="PF00005">
    <property type="entry name" value="ABC_tran"/>
    <property type="match status" value="1"/>
</dbReference>
<dbReference type="EMBL" id="JAUSRA010000001">
    <property type="protein sequence ID" value="MDP9793410.1"/>
    <property type="molecule type" value="Genomic_DNA"/>
</dbReference>
<sequence>MSPDLPTARTTGGSATSGGSAISGEAGISGGPATSGQTGASGGSATSGGSAASGATGISGEAGAPVVPAAAGAVAASGIAAEFIGVTQRFGDFTAVDAIDLRIPEGKLTTLLGPSGCGKTTSLRMLAGYAQPTAGTIRIHGVDSTTLPPEKRGLGMVFQSYALFPHLTVAENVAYGLKLRRMGKAEMKQRVTETLELVGLAHLHASKPKKLSGGQQQRVALARAIAIRPRLLLLDEPLSNLDARLRVQMRTELRRIQAETGLTVVLVTHDQDEALEMSDLMVLMRGGRIMQTGSPREVFARPANRFVADFLGYENFLTDASKTFVTVRPEHLSVGSRSAGAALSLDATVVSTAFRGVDLLVTLDAVDGAGQAVRLLADVRAGDGAGLTPGTRTTVSAGAAHLVPLQDSGKDF</sequence>
<dbReference type="Gene3D" id="3.40.50.300">
    <property type="entry name" value="P-loop containing nucleotide triphosphate hydrolases"/>
    <property type="match status" value="1"/>
</dbReference>
<evidence type="ECO:0000256" key="1">
    <source>
        <dbReference type="ARBA" id="ARBA00022448"/>
    </source>
</evidence>
<dbReference type="RefSeq" id="WP_306828448.1">
    <property type="nucleotide sequence ID" value="NZ_JAUSRA010000001.1"/>
</dbReference>
<evidence type="ECO:0000259" key="5">
    <source>
        <dbReference type="PROSITE" id="PS50893"/>
    </source>
</evidence>
<dbReference type="PROSITE" id="PS00211">
    <property type="entry name" value="ABC_TRANSPORTER_1"/>
    <property type="match status" value="1"/>
</dbReference>
<evidence type="ECO:0000256" key="4">
    <source>
        <dbReference type="SAM" id="MobiDB-lite"/>
    </source>
</evidence>
<proteinExistence type="predicted"/>
<dbReference type="PANTHER" id="PTHR42781">
    <property type="entry name" value="SPERMIDINE/PUTRESCINE IMPORT ATP-BINDING PROTEIN POTA"/>
    <property type="match status" value="1"/>
</dbReference>
<evidence type="ECO:0000256" key="2">
    <source>
        <dbReference type="ARBA" id="ARBA00022741"/>
    </source>
</evidence>
<name>A0ABT9MPR9_9ACTN</name>
<dbReference type="InterPro" id="IPR017871">
    <property type="entry name" value="ABC_transporter-like_CS"/>
</dbReference>
<dbReference type="Proteomes" id="UP001240984">
    <property type="component" value="Unassembled WGS sequence"/>
</dbReference>
<keyword evidence="1" id="KW-0813">Transport</keyword>
<keyword evidence="7" id="KW-1185">Reference proteome</keyword>
<dbReference type="InterPro" id="IPR008995">
    <property type="entry name" value="Mo/tungstate-bd_C_term_dom"/>
</dbReference>
<comment type="caution">
    <text evidence="6">The sequence shown here is derived from an EMBL/GenBank/DDBJ whole genome shotgun (WGS) entry which is preliminary data.</text>
</comment>
<dbReference type="SUPFAM" id="SSF52540">
    <property type="entry name" value="P-loop containing nucleoside triphosphate hydrolases"/>
    <property type="match status" value="1"/>
</dbReference>
<keyword evidence="2" id="KW-0547">Nucleotide-binding</keyword>
<gene>
    <name evidence="6" type="ORF">J2S43_001922</name>
</gene>
<evidence type="ECO:0000313" key="7">
    <source>
        <dbReference type="Proteomes" id="UP001240984"/>
    </source>
</evidence>
<dbReference type="SUPFAM" id="SSF50331">
    <property type="entry name" value="MOP-like"/>
    <property type="match status" value="1"/>
</dbReference>
<feature type="compositionally biased region" description="Low complexity" evidence="4">
    <location>
        <begin position="7"/>
        <end position="38"/>
    </location>
</feature>
<dbReference type="PANTHER" id="PTHR42781:SF4">
    <property type="entry name" value="SPERMIDINE_PUTRESCINE IMPORT ATP-BINDING PROTEIN POTA"/>
    <property type="match status" value="1"/>
</dbReference>
<protein>
    <submittedName>
        <fullName evidence="6">ABC-type Fe3+/spermidine/putrescine transport system ATPase subunit</fullName>
    </submittedName>
</protein>
<evidence type="ECO:0000256" key="3">
    <source>
        <dbReference type="ARBA" id="ARBA00022840"/>
    </source>
</evidence>
<reference evidence="6 7" key="1">
    <citation type="submission" date="2023-07" db="EMBL/GenBank/DDBJ databases">
        <title>Sequencing the genomes of 1000 actinobacteria strains.</title>
        <authorList>
            <person name="Klenk H.-P."/>
        </authorList>
    </citation>
    <scope>NUCLEOTIDE SEQUENCE [LARGE SCALE GENOMIC DNA]</scope>
    <source>
        <strain evidence="6 7">DSM 44710</strain>
    </source>
</reference>
<dbReference type="SMART" id="SM00382">
    <property type="entry name" value="AAA"/>
    <property type="match status" value="1"/>
</dbReference>
<feature type="compositionally biased region" description="Low complexity" evidence="4">
    <location>
        <begin position="47"/>
        <end position="56"/>
    </location>
</feature>
<dbReference type="InterPro" id="IPR050093">
    <property type="entry name" value="ABC_SmlMolc_Importer"/>
</dbReference>
<dbReference type="InterPro" id="IPR013611">
    <property type="entry name" value="Transp-assoc_OB_typ2"/>
</dbReference>
<evidence type="ECO:0000313" key="6">
    <source>
        <dbReference type="EMBL" id="MDP9793410.1"/>
    </source>
</evidence>
<organism evidence="6 7">
    <name type="scientific">Catenuloplanes nepalensis</name>
    <dbReference type="NCBI Taxonomy" id="587533"/>
    <lineage>
        <taxon>Bacteria</taxon>
        <taxon>Bacillati</taxon>
        <taxon>Actinomycetota</taxon>
        <taxon>Actinomycetes</taxon>
        <taxon>Micromonosporales</taxon>
        <taxon>Micromonosporaceae</taxon>
        <taxon>Catenuloplanes</taxon>
    </lineage>
</organism>
<dbReference type="Pfam" id="PF08402">
    <property type="entry name" value="TOBE_2"/>
    <property type="match status" value="1"/>
</dbReference>
<feature type="domain" description="ABC transporter" evidence="5">
    <location>
        <begin position="81"/>
        <end position="311"/>
    </location>
</feature>
<keyword evidence="3" id="KW-0067">ATP-binding</keyword>
<dbReference type="InterPro" id="IPR003593">
    <property type="entry name" value="AAA+_ATPase"/>
</dbReference>
<dbReference type="InterPro" id="IPR027417">
    <property type="entry name" value="P-loop_NTPase"/>
</dbReference>
<dbReference type="InterPro" id="IPR003439">
    <property type="entry name" value="ABC_transporter-like_ATP-bd"/>
</dbReference>
<accession>A0ABT9MPR9</accession>
<feature type="region of interest" description="Disordered" evidence="4">
    <location>
        <begin position="1"/>
        <end position="56"/>
    </location>
</feature>
<dbReference type="PROSITE" id="PS50893">
    <property type="entry name" value="ABC_TRANSPORTER_2"/>
    <property type="match status" value="1"/>
</dbReference>